<feature type="compositionally biased region" description="Low complexity" evidence="1">
    <location>
        <begin position="54"/>
        <end position="80"/>
    </location>
</feature>
<comment type="caution">
    <text evidence="2">The sequence shown here is derived from an EMBL/GenBank/DDBJ whole genome shotgun (WGS) entry which is preliminary data.</text>
</comment>
<protein>
    <submittedName>
        <fullName evidence="2">Uncharacterized protein</fullName>
    </submittedName>
</protein>
<name>A0AAD6DGI7_9EURO</name>
<organism evidence="2 3">
    <name type="scientific">Penicillium hetheringtonii</name>
    <dbReference type="NCBI Taxonomy" id="911720"/>
    <lineage>
        <taxon>Eukaryota</taxon>
        <taxon>Fungi</taxon>
        <taxon>Dikarya</taxon>
        <taxon>Ascomycota</taxon>
        <taxon>Pezizomycotina</taxon>
        <taxon>Eurotiomycetes</taxon>
        <taxon>Eurotiomycetidae</taxon>
        <taxon>Eurotiales</taxon>
        <taxon>Aspergillaceae</taxon>
        <taxon>Penicillium</taxon>
    </lineage>
</organism>
<feature type="region of interest" description="Disordered" evidence="1">
    <location>
        <begin position="1"/>
        <end position="92"/>
    </location>
</feature>
<evidence type="ECO:0000313" key="3">
    <source>
        <dbReference type="Proteomes" id="UP001216150"/>
    </source>
</evidence>
<dbReference type="EMBL" id="JAQJAC010000007">
    <property type="protein sequence ID" value="KAJ5579361.1"/>
    <property type="molecule type" value="Genomic_DNA"/>
</dbReference>
<keyword evidence="3" id="KW-1185">Reference proteome</keyword>
<accession>A0AAD6DGI7</accession>
<dbReference type="Proteomes" id="UP001216150">
    <property type="component" value="Unassembled WGS sequence"/>
</dbReference>
<gene>
    <name evidence="2" type="ORF">N7450_008228</name>
</gene>
<sequence length="145" mass="15023">MGSSASTPKPSAPEPAKLQSTPAPNLFASSPAKAQASTTPAAPFGNLFGAKPDTTPSASASAAPASTTPSAATAKPAAPAQIPKSTLSEDVDKTNLQLMKRIRILDSIFKEEVSKYEPGVDGFDGLIMHYMALRRAMGGTCRFKE</sequence>
<dbReference type="AlphaFoldDB" id="A0AAD6DGI7"/>
<evidence type="ECO:0000313" key="2">
    <source>
        <dbReference type="EMBL" id="KAJ5579361.1"/>
    </source>
</evidence>
<evidence type="ECO:0000256" key="1">
    <source>
        <dbReference type="SAM" id="MobiDB-lite"/>
    </source>
</evidence>
<proteinExistence type="predicted"/>
<reference evidence="2 3" key="1">
    <citation type="journal article" date="2023" name="IMA Fungus">
        <title>Comparative genomic study of the Penicillium genus elucidates a diverse pangenome and 15 lateral gene transfer events.</title>
        <authorList>
            <person name="Petersen C."/>
            <person name="Sorensen T."/>
            <person name="Nielsen M.R."/>
            <person name="Sondergaard T.E."/>
            <person name="Sorensen J.L."/>
            <person name="Fitzpatrick D.A."/>
            <person name="Frisvad J.C."/>
            <person name="Nielsen K.L."/>
        </authorList>
    </citation>
    <scope>NUCLEOTIDE SEQUENCE [LARGE SCALE GENOMIC DNA]</scope>
    <source>
        <strain evidence="2 3">IBT 29057</strain>
    </source>
</reference>